<dbReference type="SUPFAM" id="SSF74653">
    <property type="entry name" value="TolA/TonB C-terminal domain"/>
    <property type="match status" value="1"/>
</dbReference>
<dbReference type="InterPro" id="IPR051045">
    <property type="entry name" value="TonB-dependent_transducer"/>
</dbReference>
<dbReference type="Proteomes" id="UP001220610">
    <property type="component" value="Chromosome"/>
</dbReference>
<dbReference type="Pfam" id="PF03544">
    <property type="entry name" value="TonB_C"/>
    <property type="match status" value="1"/>
</dbReference>
<keyword evidence="1" id="KW-0472">Membrane</keyword>
<keyword evidence="1" id="KW-0812">Transmembrane</keyword>
<evidence type="ECO:0000313" key="4">
    <source>
        <dbReference type="Proteomes" id="UP001220610"/>
    </source>
</evidence>
<dbReference type="GO" id="GO:0098797">
    <property type="term" value="C:plasma membrane protein complex"/>
    <property type="evidence" value="ECO:0007669"/>
    <property type="project" value="TreeGrafter"/>
</dbReference>
<dbReference type="GO" id="GO:0031992">
    <property type="term" value="F:energy transducer activity"/>
    <property type="evidence" value="ECO:0007669"/>
    <property type="project" value="TreeGrafter"/>
</dbReference>
<dbReference type="PANTHER" id="PTHR33446:SF2">
    <property type="entry name" value="PROTEIN TONB"/>
    <property type="match status" value="1"/>
</dbReference>
<dbReference type="Gene3D" id="3.30.1150.10">
    <property type="match status" value="1"/>
</dbReference>
<feature type="transmembrane region" description="Helical" evidence="1">
    <location>
        <begin position="36"/>
        <end position="57"/>
    </location>
</feature>
<organism evidence="3 4">
    <name type="scientific">Candidatus Pseudobacter hemicellulosilyticus</name>
    <dbReference type="NCBI Taxonomy" id="3121375"/>
    <lineage>
        <taxon>Bacteria</taxon>
        <taxon>Pseudomonadati</taxon>
        <taxon>Bacteroidota</taxon>
        <taxon>Chitinophagia</taxon>
        <taxon>Chitinophagales</taxon>
        <taxon>Chitinophagaceae</taxon>
        <taxon>Pseudobacter</taxon>
    </lineage>
</organism>
<dbReference type="EMBL" id="CP119311">
    <property type="protein sequence ID" value="WEK36173.1"/>
    <property type="molecule type" value="Genomic_DNA"/>
</dbReference>
<accession>A0AAJ5WT94</accession>
<dbReference type="PANTHER" id="PTHR33446">
    <property type="entry name" value="PROTEIN TONB-RELATED"/>
    <property type="match status" value="1"/>
</dbReference>
<dbReference type="GO" id="GO:0055085">
    <property type="term" value="P:transmembrane transport"/>
    <property type="evidence" value="ECO:0007669"/>
    <property type="project" value="InterPro"/>
</dbReference>
<dbReference type="InterPro" id="IPR037682">
    <property type="entry name" value="TonB_C"/>
</dbReference>
<gene>
    <name evidence="3" type="ORF">P0Y53_01550</name>
</gene>
<sequence length="269" mass="29796">MKPSSILTADILDIIFDGRNKEYGAYELRKHYNRRVWLGVTLMLLLCLLFVAGCALFDTEKPRALEMSYITCPVLPPDSLILVPPVPVPQIALQPALPMTTGCYNMPFIVPDEPLPAATLLGDSNRKEQVEIVTIHSGGHSCLDVLPSMPGPAEEKKAAKEPDIIMCGQVEIEAYYPGGRQAWECFLQENMRYPDAAEAGCIEGIVLVQFIVDSSGLVDRVEAISGPEILRAEAAQVIRKSGNWKPATMNGRKVRSYKRQPIIFRLVEE</sequence>
<protein>
    <submittedName>
        <fullName evidence="3">Energy transducer TonB</fullName>
    </submittedName>
</protein>
<dbReference type="AlphaFoldDB" id="A0AAJ5WT94"/>
<feature type="domain" description="TonB C-terminal" evidence="2">
    <location>
        <begin position="178"/>
        <end position="269"/>
    </location>
</feature>
<evidence type="ECO:0000256" key="1">
    <source>
        <dbReference type="SAM" id="Phobius"/>
    </source>
</evidence>
<dbReference type="PROSITE" id="PS52015">
    <property type="entry name" value="TONB_CTD"/>
    <property type="match status" value="1"/>
</dbReference>
<keyword evidence="1" id="KW-1133">Transmembrane helix</keyword>
<reference evidence="3" key="1">
    <citation type="submission" date="2023-03" db="EMBL/GenBank/DDBJ databases">
        <title>Andean soil-derived lignocellulolytic bacterial consortium as a source of novel taxa and putative plastic-active enzymes.</title>
        <authorList>
            <person name="Diaz-Garcia L."/>
            <person name="Chuvochina M."/>
            <person name="Feuerriegel G."/>
            <person name="Bunk B."/>
            <person name="Sproer C."/>
            <person name="Streit W.R."/>
            <person name="Rodriguez L.M."/>
            <person name="Overmann J."/>
            <person name="Jimenez D.J."/>
        </authorList>
    </citation>
    <scope>NUCLEOTIDE SEQUENCE</scope>
    <source>
        <strain evidence="3">MAG 7</strain>
    </source>
</reference>
<evidence type="ECO:0000313" key="3">
    <source>
        <dbReference type="EMBL" id="WEK36173.1"/>
    </source>
</evidence>
<name>A0AAJ5WT94_9BACT</name>
<proteinExistence type="predicted"/>
<evidence type="ECO:0000259" key="2">
    <source>
        <dbReference type="PROSITE" id="PS52015"/>
    </source>
</evidence>